<dbReference type="Proteomes" id="UP001167831">
    <property type="component" value="Unassembled WGS sequence"/>
</dbReference>
<keyword evidence="3" id="KW-1185">Reference proteome</keyword>
<evidence type="ECO:0000313" key="1">
    <source>
        <dbReference type="EMBL" id="MDN0022410.1"/>
    </source>
</evidence>
<organism evidence="2 4">
    <name type="scientific">Leyella lascolaii</name>
    <dbReference type="NCBI Taxonomy" id="1776379"/>
    <lineage>
        <taxon>Bacteria</taxon>
        <taxon>Pseudomonadati</taxon>
        <taxon>Bacteroidota</taxon>
        <taxon>Bacteroidia</taxon>
        <taxon>Bacteroidales</taxon>
        <taxon>Prevotellaceae</taxon>
        <taxon>Leyella</taxon>
    </lineage>
</organism>
<proteinExistence type="predicted"/>
<comment type="caution">
    <text evidence="2">The sequence shown here is derived from an EMBL/GenBank/DDBJ whole genome shotgun (WGS) entry which is preliminary data.</text>
</comment>
<evidence type="ECO:0000313" key="2">
    <source>
        <dbReference type="EMBL" id="MDN0025009.1"/>
    </source>
</evidence>
<evidence type="ECO:0000313" key="3">
    <source>
        <dbReference type="Proteomes" id="UP001167831"/>
    </source>
</evidence>
<name>A0AAW7JGM4_9BACT</name>
<accession>A0AAW7JGM4</accession>
<dbReference type="EMBL" id="JAUEIE010000003">
    <property type="protein sequence ID" value="MDN0022410.1"/>
    <property type="molecule type" value="Genomic_DNA"/>
</dbReference>
<protein>
    <submittedName>
        <fullName evidence="2">Uncharacterized protein</fullName>
    </submittedName>
</protein>
<sequence>MVKYSRKALQSFQVKALLLRYQLAFINFAKCTAKTVLYFTLFTISLMSCNETKKNTPTDKIISIYQEFVDELSSIRTVEKFKEAKQKTDDKIYQTLVDNQNYKFSEEEKERLNKKQDEVNELSQNKYAELAYGETTHWMYSQSTDDLTGKVTAYNATVASLNEVSINDNSTTRLAICLKYSSLFNSTPSSAFMICFYDNDNEMAHFADFQGGGIRVIFDNGEVDNTWALMDNHSKNALTSYFDKAKIAQFINKLKQSKKCRIQVNIQNLGLKTFDFDVSGLKWDY</sequence>
<dbReference type="AlphaFoldDB" id="A0AAW7JGM4"/>
<evidence type="ECO:0000313" key="4">
    <source>
        <dbReference type="Proteomes" id="UP001168478"/>
    </source>
</evidence>
<dbReference type="EMBL" id="JAUEIF010000003">
    <property type="protein sequence ID" value="MDN0025009.1"/>
    <property type="molecule type" value="Genomic_DNA"/>
</dbReference>
<reference evidence="2" key="1">
    <citation type="submission" date="2023-06" db="EMBL/GenBank/DDBJ databases">
        <authorList>
            <person name="Zeman M."/>
            <person name="Kubasova T."/>
            <person name="Jahodarova E."/>
            <person name="Nykrynova M."/>
            <person name="Rychlik I."/>
        </authorList>
    </citation>
    <scope>NUCLEOTIDE SEQUENCE</scope>
    <source>
        <strain evidence="2">ET15</strain>
        <strain evidence="1">ET37</strain>
    </source>
</reference>
<gene>
    <name evidence="1" type="ORF">QVN81_05150</name>
    <name evidence="2" type="ORF">QVN84_05685</name>
</gene>
<dbReference type="Proteomes" id="UP001168478">
    <property type="component" value="Unassembled WGS sequence"/>
</dbReference>
<dbReference type="RefSeq" id="WP_289824965.1">
    <property type="nucleotide sequence ID" value="NZ_CAUWBX010000026.1"/>
</dbReference>
<reference evidence="2" key="2">
    <citation type="submission" date="2023-08" db="EMBL/GenBank/DDBJ databases">
        <title>Identification and characterization of horizontal gene transfer across gut microbiota members of farm animals based on homology search.</title>
        <authorList>
            <person name="Schwarzerova J."/>
            <person name="Nykrynova M."/>
            <person name="Jureckova K."/>
            <person name="Cejkova D."/>
            <person name="Rychlik I."/>
        </authorList>
    </citation>
    <scope>NUCLEOTIDE SEQUENCE</scope>
    <source>
        <strain evidence="2">ET15</strain>
        <strain evidence="1">ET37</strain>
    </source>
</reference>